<dbReference type="EMBL" id="JAIWYP010000001">
    <property type="protein sequence ID" value="KAH3888324.1"/>
    <property type="molecule type" value="Genomic_DNA"/>
</dbReference>
<comment type="caution">
    <text evidence="1">The sequence shown here is derived from an EMBL/GenBank/DDBJ whole genome shotgun (WGS) entry which is preliminary data.</text>
</comment>
<keyword evidence="2" id="KW-1185">Reference proteome</keyword>
<evidence type="ECO:0000313" key="1">
    <source>
        <dbReference type="EMBL" id="KAH3888324.1"/>
    </source>
</evidence>
<protein>
    <submittedName>
        <fullName evidence="1">Uncharacterized protein</fullName>
    </submittedName>
</protein>
<dbReference type="AlphaFoldDB" id="A0A9D4N6U0"/>
<sequence length="55" mass="6613">MIPRQIYRRVSRIRPNIGFVCKEAVSEEYEEELAWLLDWIKSAPTKLDKTIIFCR</sequence>
<dbReference type="Proteomes" id="UP000828390">
    <property type="component" value="Unassembled WGS sequence"/>
</dbReference>
<gene>
    <name evidence="1" type="ORF">DPMN_012356</name>
</gene>
<name>A0A9D4N6U0_DREPO</name>
<reference evidence="1" key="2">
    <citation type="submission" date="2020-11" db="EMBL/GenBank/DDBJ databases">
        <authorList>
            <person name="McCartney M.A."/>
            <person name="Auch B."/>
            <person name="Kono T."/>
            <person name="Mallez S."/>
            <person name="Becker A."/>
            <person name="Gohl D.M."/>
            <person name="Silverstein K.A.T."/>
            <person name="Koren S."/>
            <person name="Bechman K.B."/>
            <person name="Herman A."/>
            <person name="Abrahante J.E."/>
            <person name="Garbe J."/>
        </authorList>
    </citation>
    <scope>NUCLEOTIDE SEQUENCE</scope>
    <source>
        <strain evidence="1">Duluth1</strain>
        <tissue evidence="1">Whole animal</tissue>
    </source>
</reference>
<organism evidence="1 2">
    <name type="scientific">Dreissena polymorpha</name>
    <name type="common">Zebra mussel</name>
    <name type="synonym">Mytilus polymorpha</name>
    <dbReference type="NCBI Taxonomy" id="45954"/>
    <lineage>
        <taxon>Eukaryota</taxon>
        <taxon>Metazoa</taxon>
        <taxon>Spiralia</taxon>
        <taxon>Lophotrochozoa</taxon>
        <taxon>Mollusca</taxon>
        <taxon>Bivalvia</taxon>
        <taxon>Autobranchia</taxon>
        <taxon>Heteroconchia</taxon>
        <taxon>Euheterodonta</taxon>
        <taxon>Imparidentia</taxon>
        <taxon>Neoheterodontei</taxon>
        <taxon>Myida</taxon>
        <taxon>Dreissenoidea</taxon>
        <taxon>Dreissenidae</taxon>
        <taxon>Dreissena</taxon>
    </lineage>
</organism>
<accession>A0A9D4N6U0</accession>
<reference evidence="1" key="1">
    <citation type="journal article" date="2019" name="bioRxiv">
        <title>The Genome of the Zebra Mussel, Dreissena polymorpha: A Resource for Invasive Species Research.</title>
        <authorList>
            <person name="McCartney M.A."/>
            <person name="Auch B."/>
            <person name="Kono T."/>
            <person name="Mallez S."/>
            <person name="Zhang Y."/>
            <person name="Obille A."/>
            <person name="Becker A."/>
            <person name="Abrahante J.E."/>
            <person name="Garbe J."/>
            <person name="Badalamenti J.P."/>
            <person name="Herman A."/>
            <person name="Mangelson H."/>
            <person name="Liachko I."/>
            <person name="Sullivan S."/>
            <person name="Sone E.D."/>
            <person name="Koren S."/>
            <person name="Silverstein K.A.T."/>
            <person name="Beckman K.B."/>
            <person name="Gohl D.M."/>
        </authorList>
    </citation>
    <scope>NUCLEOTIDE SEQUENCE</scope>
    <source>
        <strain evidence="1">Duluth1</strain>
        <tissue evidence="1">Whole animal</tissue>
    </source>
</reference>
<evidence type="ECO:0000313" key="2">
    <source>
        <dbReference type="Proteomes" id="UP000828390"/>
    </source>
</evidence>
<proteinExistence type="predicted"/>